<feature type="domain" description="B12-binding" evidence="4">
    <location>
        <begin position="91"/>
        <end position="221"/>
    </location>
</feature>
<dbReference type="Proteomes" id="UP000035721">
    <property type="component" value="Unassembled WGS sequence"/>
</dbReference>
<keyword evidence="3" id="KW-0170">Cobalt</keyword>
<dbReference type="FunFam" id="3.40.50.280:FF:000003">
    <property type="entry name" value="Dimethylamine methyltransferase corrinoid protein"/>
    <property type="match status" value="1"/>
</dbReference>
<reference evidence="6 7" key="1">
    <citation type="journal article" date="2013" name="ISME J.">
        <title>A metabolic model for members of the genus Tetrasphaera involved in enhanced biological phosphorus removal.</title>
        <authorList>
            <person name="Kristiansen R."/>
            <person name="Nguyen H.T.T."/>
            <person name="Saunders A.M."/>
            <person name="Nielsen J.L."/>
            <person name="Wimmer R."/>
            <person name="Le V.Q."/>
            <person name="McIlroy S.J."/>
            <person name="Petrovski S."/>
            <person name="Seviour R.J."/>
            <person name="Calteau A."/>
            <person name="Nielsen K.L."/>
            <person name="Nielsen P.H."/>
        </authorList>
    </citation>
    <scope>NUCLEOTIDE SEQUENCE [LARGE SCALE GENOMIC DNA]</scope>
    <source>
        <strain evidence="6 7">T1-X7</strain>
    </source>
</reference>
<dbReference type="InterPro" id="IPR003759">
    <property type="entry name" value="Cbl-bd_cap"/>
</dbReference>
<gene>
    <name evidence="6" type="primary">mtbC</name>
    <name evidence="6" type="ORF">BN12_440026</name>
</gene>
<dbReference type="InterPro" id="IPR050554">
    <property type="entry name" value="Met_Synthase/Corrinoid"/>
</dbReference>
<dbReference type="SMART" id="SM01018">
    <property type="entry name" value="B12-binding_2"/>
    <property type="match status" value="1"/>
</dbReference>
<evidence type="ECO:0000259" key="4">
    <source>
        <dbReference type="PROSITE" id="PS51332"/>
    </source>
</evidence>
<proteinExistence type="inferred from homology"/>
<dbReference type="InterPro" id="IPR036724">
    <property type="entry name" value="Cobalamin-bd_sf"/>
</dbReference>
<dbReference type="GO" id="GO:0008705">
    <property type="term" value="F:methionine synthase activity"/>
    <property type="evidence" value="ECO:0007669"/>
    <property type="project" value="TreeGrafter"/>
</dbReference>
<dbReference type="PANTHER" id="PTHR45833:SF1">
    <property type="entry name" value="METHIONINE SYNTHASE"/>
    <property type="match status" value="1"/>
</dbReference>
<dbReference type="Pfam" id="PF02607">
    <property type="entry name" value="B12-binding_2"/>
    <property type="match status" value="1"/>
</dbReference>
<dbReference type="GO" id="GO:0050667">
    <property type="term" value="P:homocysteine metabolic process"/>
    <property type="evidence" value="ECO:0007669"/>
    <property type="project" value="TreeGrafter"/>
</dbReference>
<dbReference type="SUPFAM" id="SSF47644">
    <property type="entry name" value="Methionine synthase domain"/>
    <property type="match status" value="1"/>
</dbReference>
<dbReference type="EMBL" id="CAJB01000375">
    <property type="protein sequence ID" value="CCH79482.1"/>
    <property type="molecule type" value="Genomic_DNA"/>
</dbReference>
<evidence type="ECO:0000313" key="7">
    <source>
        <dbReference type="Proteomes" id="UP000035721"/>
    </source>
</evidence>
<organism evidence="6 7">
    <name type="scientific">Nostocoides japonicum T1-X7</name>
    <dbReference type="NCBI Taxonomy" id="1194083"/>
    <lineage>
        <taxon>Bacteria</taxon>
        <taxon>Bacillati</taxon>
        <taxon>Actinomycetota</taxon>
        <taxon>Actinomycetes</taxon>
        <taxon>Micrococcales</taxon>
        <taxon>Intrasporangiaceae</taxon>
        <taxon>Nostocoides</taxon>
    </lineage>
</organism>
<dbReference type="InterPro" id="IPR036594">
    <property type="entry name" value="Meth_synthase_dom"/>
</dbReference>
<dbReference type="AlphaFoldDB" id="A0A077M334"/>
<evidence type="ECO:0000313" key="6">
    <source>
        <dbReference type="EMBL" id="CCH79482.1"/>
    </source>
</evidence>
<dbReference type="PROSITE" id="PS51337">
    <property type="entry name" value="B12_BINDING_NTER"/>
    <property type="match status" value="1"/>
</dbReference>
<evidence type="ECO:0000259" key="5">
    <source>
        <dbReference type="PROSITE" id="PS51337"/>
    </source>
</evidence>
<dbReference type="GO" id="GO:0046653">
    <property type="term" value="P:tetrahydrofolate metabolic process"/>
    <property type="evidence" value="ECO:0007669"/>
    <property type="project" value="TreeGrafter"/>
</dbReference>
<dbReference type="CDD" id="cd02070">
    <property type="entry name" value="corrinoid_protein_B12-BD"/>
    <property type="match status" value="1"/>
</dbReference>
<dbReference type="Gene3D" id="3.40.50.280">
    <property type="entry name" value="Cobalamin-binding domain"/>
    <property type="match status" value="1"/>
</dbReference>
<dbReference type="SUPFAM" id="SSF52242">
    <property type="entry name" value="Cobalamin (vitamin B12)-binding domain"/>
    <property type="match status" value="1"/>
</dbReference>
<dbReference type="PROSITE" id="PS51332">
    <property type="entry name" value="B12_BINDING"/>
    <property type="match status" value="1"/>
</dbReference>
<evidence type="ECO:0000256" key="2">
    <source>
        <dbReference type="ARBA" id="ARBA00022723"/>
    </source>
</evidence>
<evidence type="ECO:0000256" key="3">
    <source>
        <dbReference type="ARBA" id="ARBA00023285"/>
    </source>
</evidence>
<dbReference type="STRING" id="1194083.BN12_440026"/>
<dbReference type="GO" id="GO:0005829">
    <property type="term" value="C:cytosol"/>
    <property type="evidence" value="ECO:0007669"/>
    <property type="project" value="TreeGrafter"/>
</dbReference>
<dbReference type="GO" id="GO:0046872">
    <property type="term" value="F:metal ion binding"/>
    <property type="evidence" value="ECO:0007669"/>
    <property type="project" value="UniProtKB-KW"/>
</dbReference>
<feature type="domain" description="B12-binding N-terminal" evidence="5">
    <location>
        <begin position="1"/>
        <end position="91"/>
    </location>
</feature>
<keyword evidence="2" id="KW-0479">Metal-binding</keyword>
<dbReference type="InterPro" id="IPR006158">
    <property type="entry name" value="Cobalamin-bd"/>
</dbReference>
<name>A0A077M334_9MICO</name>
<dbReference type="GO" id="GO:0031419">
    <property type="term" value="F:cobalamin binding"/>
    <property type="evidence" value="ECO:0007669"/>
    <property type="project" value="InterPro"/>
</dbReference>
<sequence>MTPEEILQGLYDETLKGNGPRVLELTHQALALDMTPGSLLFDALIPALEEVGARFERGDYFVPEMLIAGRAMAGSMEILRPLLADTGVETIGKFVMGTVKGDVHDIGKNLVNIMLEGAGFEVIDLGVQVAPEKFVAAIEEHEPDIVGFSAFLTTTMPMFKANLNALEKAGLRDKVIVMVGGAPVTQEYADVVGADGYAADASATVKRAKALLKERRSKVPA</sequence>
<comment type="similarity">
    <text evidence="1">Belongs to the methylamine corrinoid protein family.</text>
</comment>
<dbReference type="RefSeq" id="WP_048551370.1">
    <property type="nucleotide sequence ID" value="NZ_HF570958.1"/>
</dbReference>
<dbReference type="Pfam" id="PF02310">
    <property type="entry name" value="B12-binding"/>
    <property type="match status" value="1"/>
</dbReference>
<dbReference type="OrthoDB" id="9803687at2"/>
<accession>A0A077M334</accession>
<dbReference type="PANTHER" id="PTHR45833">
    <property type="entry name" value="METHIONINE SYNTHASE"/>
    <property type="match status" value="1"/>
</dbReference>
<comment type="caution">
    <text evidence="6">The sequence shown here is derived from an EMBL/GenBank/DDBJ whole genome shotgun (WGS) entry which is preliminary data.</text>
</comment>
<protein>
    <submittedName>
        <fullName evidence="6">Dimethylamine corrinoid protein</fullName>
    </submittedName>
</protein>
<dbReference type="Gene3D" id="1.10.1240.10">
    <property type="entry name" value="Methionine synthase domain"/>
    <property type="match status" value="1"/>
</dbReference>
<evidence type="ECO:0000256" key="1">
    <source>
        <dbReference type="ARBA" id="ARBA00010854"/>
    </source>
</evidence>
<keyword evidence="7" id="KW-1185">Reference proteome</keyword>